<dbReference type="Proteomes" id="UP001149331">
    <property type="component" value="Unassembled WGS sequence"/>
</dbReference>
<comment type="caution">
    <text evidence="5">The sequence shown here is derived from an EMBL/GenBank/DDBJ whole genome shotgun (WGS) entry which is preliminary data.</text>
</comment>
<dbReference type="Proteomes" id="UP000283992">
    <property type="component" value="Unassembled WGS sequence"/>
</dbReference>
<evidence type="ECO:0000313" key="6">
    <source>
        <dbReference type="EMBL" id="RHG78458.1"/>
    </source>
</evidence>
<keyword evidence="1" id="KW-1133">Transmembrane helix</keyword>
<dbReference type="InterPro" id="IPR046594">
    <property type="entry name" value="DUF6652"/>
</dbReference>
<feature type="transmembrane region" description="Helical" evidence="1">
    <location>
        <begin position="72"/>
        <end position="91"/>
    </location>
</feature>
<gene>
    <name evidence="7" type="ORF">DW142_11880</name>
    <name evidence="6" type="ORF">DW243_17720</name>
    <name evidence="5" type="ORF">DW270_00190</name>
    <name evidence="4" type="ORF">DW812_01765</name>
    <name evidence="2" type="ORF">LIQ08_11100</name>
    <name evidence="3" type="ORF">O4N78_13095</name>
</gene>
<keyword evidence="1" id="KW-0472">Membrane</keyword>
<dbReference type="EMBL" id="QSIR01000001">
    <property type="protein sequence ID" value="RHD09495.1"/>
    <property type="molecule type" value="Genomic_DNA"/>
</dbReference>
<feature type="transmembrane region" description="Helical" evidence="1">
    <location>
        <begin position="7"/>
        <end position="25"/>
    </location>
</feature>
<dbReference type="Proteomes" id="UP000284472">
    <property type="component" value="Unassembled WGS sequence"/>
</dbReference>
<evidence type="ECO:0000256" key="1">
    <source>
        <dbReference type="SAM" id="Phobius"/>
    </source>
</evidence>
<feature type="transmembrane region" description="Helical" evidence="1">
    <location>
        <begin position="97"/>
        <end position="125"/>
    </location>
</feature>
<evidence type="ECO:0000313" key="11">
    <source>
        <dbReference type="Proteomes" id="UP000285697"/>
    </source>
</evidence>
<evidence type="ECO:0000313" key="5">
    <source>
        <dbReference type="EMBL" id="RHG22338.1"/>
    </source>
</evidence>
<dbReference type="EMBL" id="QRIS01000059">
    <property type="protein sequence ID" value="RHG78458.1"/>
    <property type="molecule type" value="Genomic_DNA"/>
</dbReference>
<feature type="transmembrane region" description="Helical" evidence="1">
    <location>
        <begin position="137"/>
        <end position="161"/>
    </location>
</feature>
<dbReference type="EMBL" id="JAPZEG010000017">
    <property type="protein sequence ID" value="MDE1204486.1"/>
    <property type="molecule type" value="Genomic_DNA"/>
</dbReference>
<dbReference type="EMBL" id="QRLN01000018">
    <property type="protein sequence ID" value="RHJ09637.1"/>
    <property type="molecule type" value="Genomic_DNA"/>
</dbReference>
<name>A0A396G4C2_MEDGN</name>
<evidence type="ECO:0000313" key="2">
    <source>
        <dbReference type="EMBL" id="MCB5619693.1"/>
    </source>
</evidence>
<dbReference type="Proteomes" id="UP000283981">
    <property type="component" value="Unassembled WGS sequence"/>
</dbReference>
<evidence type="ECO:0000313" key="7">
    <source>
        <dbReference type="EMBL" id="RHJ09637.1"/>
    </source>
</evidence>
<dbReference type="EMBL" id="QRIA01000001">
    <property type="protein sequence ID" value="RHG22338.1"/>
    <property type="molecule type" value="Genomic_DNA"/>
</dbReference>
<feature type="transmembrane region" description="Helical" evidence="1">
    <location>
        <begin position="167"/>
        <end position="190"/>
    </location>
</feature>
<dbReference type="Proteomes" id="UP000285697">
    <property type="component" value="Unassembled WGS sequence"/>
</dbReference>
<feature type="transmembrane region" description="Helical" evidence="1">
    <location>
        <begin position="31"/>
        <end position="51"/>
    </location>
</feature>
<evidence type="ECO:0000313" key="8">
    <source>
        <dbReference type="Proteomes" id="UP000283981"/>
    </source>
</evidence>
<reference evidence="2" key="2">
    <citation type="submission" date="2021-10" db="EMBL/GenBank/DDBJ databases">
        <title>Collection of gut derived symbiotic bacterial strains cultured from healthy donors.</title>
        <authorList>
            <person name="Lin H."/>
            <person name="Littmann E."/>
            <person name="Claire K."/>
            <person name="Pamer E."/>
        </authorList>
    </citation>
    <scope>NUCLEOTIDE SEQUENCE</scope>
    <source>
        <strain evidence="2">MSK.23.18</strain>
    </source>
</reference>
<dbReference type="EMBL" id="JAJBOM010000015">
    <property type="protein sequence ID" value="MCB5619693.1"/>
    <property type="molecule type" value="Genomic_DNA"/>
</dbReference>
<evidence type="ECO:0000313" key="10">
    <source>
        <dbReference type="Proteomes" id="UP000284472"/>
    </source>
</evidence>
<organism evidence="5 11">
    <name type="scientific">Mediterraneibacter gnavus</name>
    <name type="common">Ruminococcus gnavus</name>
    <dbReference type="NCBI Taxonomy" id="33038"/>
    <lineage>
        <taxon>Bacteria</taxon>
        <taxon>Bacillati</taxon>
        <taxon>Bacillota</taxon>
        <taxon>Clostridia</taxon>
        <taxon>Lachnospirales</taxon>
        <taxon>Lachnospiraceae</taxon>
        <taxon>Mediterraneibacter</taxon>
    </lineage>
</organism>
<accession>A0A396G4C2</accession>
<dbReference type="Proteomes" id="UP001297370">
    <property type="component" value="Unassembled WGS sequence"/>
</dbReference>
<sequence length="193" mass="21287">MAYLIPTLYVIVSYTFFLLPGLFNHVMELKILSILLPFIMGVVNLITVLTVGRKWTRKTLLNCTLIIKYGLIPFYLIGGSITIGVTVAALFPLPLMALLGLVTIVFLIFGYGILLGASPYALAYIIKSCKEGKHSKIVAILSGICQFLFSFDVISMMILTIKEKHLVKTTICVFGGMCLIILLILLDVFASFV</sequence>
<evidence type="ECO:0000313" key="9">
    <source>
        <dbReference type="Proteomes" id="UP000283992"/>
    </source>
</evidence>
<dbReference type="Pfam" id="PF20357">
    <property type="entry name" value="DUF6652"/>
    <property type="match status" value="1"/>
</dbReference>
<protein>
    <submittedName>
        <fullName evidence="5">ABC transporter permease</fullName>
    </submittedName>
</protein>
<evidence type="ECO:0000313" key="3">
    <source>
        <dbReference type="EMBL" id="MDE1204486.1"/>
    </source>
</evidence>
<proteinExistence type="predicted"/>
<reference evidence="8 9" key="1">
    <citation type="submission" date="2018-08" db="EMBL/GenBank/DDBJ databases">
        <title>A genome reference for cultivated species of the human gut microbiota.</title>
        <authorList>
            <person name="Zou Y."/>
            <person name="Xue W."/>
            <person name="Luo G."/>
        </authorList>
    </citation>
    <scope>NUCLEOTIDE SEQUENCE [LARGE SCALE GENOMIC DNA]</scope>
    <source>
        <strain evidence="7 9">AM12-54</strain>
        <strain evidence="6 8">AM21-18</strain>
        <strain evidence="5 11">AM22-7AC</strain>
        <strain evidence="4 10">AM32-6</strain>
    </source>
</reference>
<keyword evidence="1" id="KW-0812">Transmembrane</keyword>
<reference evidence="3" key="3">
    <citation type="submission" date="2022-12" db="EMBL/GenBank/DDBJ databases">
        <title>Genome of R. gnavus strain RSHDN_120.</title>
        <authorList>
            <person name="Abdugheni R."/>
        </authorList>
    </citation>
    <scope>NUCLEOTIDE SEQUENCE</scope>
    <source>
        <strain evidence="3">RSHDN_120</strain>
    </source>
</reference>
<dbReference type="AlphaFoldDB" id="A0A396G4C2"/>
<evidence type="ECO:0000313" key="4">
    <source>
        <dbReference type="EMBL" id="RHD09495.1"/>
    </source>
</evidence>
<dbReference type="RefSeq" id="WP_117636794.1">
    <property type="nucleotide sequence ID" value="NZ_CAXSNP010000009.1"/>
</dbReference>